<evidence type="ECO:0008006" key="4">
    <source>
        <dbReference type="Google" id="ProtNLM"/>
    </source>
</evidence>
<evidence type="ECO:0000313" key="2">
    <source>
        <dbReference type="EMBL" id="MFC3549580.1"/>
    </source>
</evidence>
<proteinExistence type="predicted"/>
<dbReference type="EMBL" id="JBHRXK010000001">
    <property type="protein sequence ID" value="MFC3549580.1"/>
    <property type="molecule type" value="Genomic_DNA"/>
</dbReference>
<name>A0ABV7RJS8_9GAMM</name>
<dbReference type="Proteomes" id="UP001595740">
    <property type="component" value="Unassembled WGS sequence"/>
</dbReference>
<accession>A0ABV7RJS8</accession>
<keyword evidence="1" id="KW-0472">Membrane</keyword>
<gene>
    <name evidence="2" type="ORF">ACFOLC_00965</name>
</gene>
<keyword evidence="1" id="KW-1133">Transmembrane helix</keyword>
<evidence type="ECO:0000313" key="3">
    <source>
        <dbReference type="Proteomes" id="UP001595740"/>
    </source>
</evidence>
<evidence type="ECO:0000256" key="1">
    <source>
        <dbReference type="SAM" id="Phobius"/>
    </source>
</evidence>
<keyword evidence="1" id="KW-0812">Transmembrane</keyword>
<feature type="transmembrane region" description="Helical" evidence="1">
    <location>
        <begin position="107"/>
        <end position="132"/>
    </location>
</feature>
<reference evidence="3" key="1">
    <citation type="journal article" date="2019" name="Int. J. Syst. Evol. Microbiol.">
        <title>The Global Catalogue of Microorganisms (GCM) 10K type strain sequencing project: providing services to taxonomists for standard genome sequencing and annotation.</title>
        <authorList>
            <consortium name="The Broad Institute Genomics Platform"/>
            <consortium name="The Broad Institute Genome Sequencing Center for Infectious Disease"/>
            <person name="Wu L."/>
            <person name="Ma J."/>
        </authorList>
    </citation>
    <scope>NUCLEOTIDE SEQUENCE [LARGE SCALE GENOMIC DNA]</scope>
    <source>
        <strain evidence="3">KCTC 42875</strain>
    </source>
</reference>
<feature type="transmembrane region" description="Helical" evidence="1">
    <location>
        <begin position="42"/>
        <end position="60"/>
    </location>
</feature>
<keyword evidence="3" id="KW-1185">Reference proteome</keyword>
<dbReference type="RefSeq" id="WP_386756830.1">
    <property type="nucleotide sequence ID" value="NZ_JBHRXK010000001.1"/>
</dbReference>
<sequence length="133" mass="13615">MRTDAAGVQAPLQRNLGVAFIALLASGGTLVCCVLPAVMVMLGAGAALAGLVIAVPQLVWLSEHKALVFGGAGALLILSGILLWRARWLPCPSDPALGRACTRLRRASIALWSAALACTALGAAFAFLLPAWA</sequence>
<feature type="transmembrane region" description="Helical" evidence="1">
    <location>
        <begin position="16"/>
        <end position="35"/>
    </location>
</feature>
<feature type="transmembrane region" description="Helical" evidence="1">
    <location>
        <begin position="66"/>
        <end position="86"/>
    </location>
</feature>
<protein>
    <recommendedName>
        <fullName evidence="4">Mercuric transport protein MerT</fullName>
    </recommendedName>
</protein>
<organism evidence="2 3">
    <name type="scientific">Lysobacter cavernae</name>
    <dbReference type="NCBI Taxonomy" id="1685901"/>
    <lineage>
        <taxon>Bacteria</taxon>
        <taxon>Pseudomonadati</taxon>
        <taxon>Pseudomonadota</taxon>
        <taxon>Gammaproteobacteria</taxon>
        <taxon>Lysobacterales</taxon>
        <taxon>Lysobacteraceae</taxon>
        <taxon>Lysobacter</taxon>
    </lineage>
</organism>
<comment type="caution">
    <text evidence="2">The sequence shown here is derived from an EMBL/GenBank/DDBJ whole genome shotgun (WGS) entry which is preliminary data.</text>
</comment>